<gene>
    <name evidence="4" type="ORF">COCNU_06G015470</name>
</gene>
<comment type="caution">
    <text evidence="4">The sequence shown here is derived from an EMBL/GenBank/DDBJ whole genome shotgun (WGS) entry which is preliminary data.</text>
</comment>
<dbReference type="Pfam" id="PF13962">
    <property type="entry name" value="PGG"/>
    <property type="match status" value="1"/>
</dbReference>
<feature type="region of interest" description="Disordered" evidence="1">
    <location>
        <begin position="1"/>
        <end position="57"/>
    </location>
</feature>
<organism evidence="4 5">
    <name type="scientific">Cocos nucifera</name>
    <name type="common">Coconut palm</name>
    <dbReference type="NCBI Taxonomy" id="13894"/>
    <lineage>
        <taxon>Eukaryota</taxon>
        <taxon>Viridiplantae</taxon>
        <taxon>Streptophyta</taxon>
        <taxon>Embryophyta</taxon>
        <taxon>Tracheophyta</taxon>
        <taxon>Spermatophyta</taxon>
        <taxon>Magnoliopsida</taxon>
        <taxon>Liliopsida</taxon>
        <taxon>Arecaceae</taxon>
        <taxon>Arecoideae</taxon>
        <taxon>Cocoseae</taxon>
        <taxon>Attaleinae</taxon>
        <taxon>Cocos</taxon>
    </lineage>
</organism>
<evidence type="ECO:0000256" key="2">
    <source>
        <dbReference type="SAM" id="Phobius"/>
    </source>
</evidence>
<dbReference type="PANTHER" id="PTHR24177:SF103">
    <property type="entry name" value="PGG DOMAIN-CONTAINING PROTEIN"/>
    <property type="match status" value="1"/>
</dbReference>
<dbReference type="Proteomes" id="UP000797356">
    <property type="component" value="Chromosome 6"/>
</dbReference>
<dbReference type="GO" id="GO:0016020">
    <property type="term" value="C:membrane"/>
    <property type="evidence" value="ECO:0007669"/>
    <property type="project" value="TreeGrafter"/>
</dbReference>
<dbReference type="InterPro" id="IPR026961">
    <property type="entry name" value="PGG_dom"/>
</dbReference>
<proteinExistence type="predicted"/>
<evidence type="ECO:0000313" key="4">
    <source>
        <dbReference type="EMBL" id="KAG1347718.1"/>
    </source>
</evidence>
<feature type="transmembrane region" description="Helical" evidence="2">
    <location>
        <begin position="69"/>
        <end position="88"/>
    </location>
</feature>
<dbReference type="InterPro" id="IPR036770">
    <property type="entry name" value="Ankyrin_rpt-contain_sf"/>
</dbReference>
<evidence type="ECO:0000313" key="5">
    <source>
        <dbReference type="Proteomes" id="UP000797356"/>
    </source>
</evidence>
<keyword evidence="2" id="KW-0812">Transmembrane</keyword>
<reference evidence="4" key="1">
    <citation type="journal article" date="2017" name="Gigascience">
        <title>The genome draft of coconut (Cocos nucifera).</title>
        <authorList>
            <person name="Xiao Y."/>
            <person name="Xu P."/>
            <person name="Fan H."/>
            <person name="Baudouin L."/>
            <person name="Xia W."/>
            <person name="Bocs S."/>
            <person name="Xu J."/>
            <person name="Li Q."/>
            <person name="Guo A."/>
            <person name="Zhou L."/>
            <person name="Li J."/>
            <person name="Wu Y."/>
            <person name="Ma Z."/>
            <person name="Armero A."/>
            <person name="Issali A.E."/>
            <person name="Liu N."/>
            <person name="Peng M."/>
            <person name="Yang Y."/>
        </authorList>
    </citation>
    <scope>NUCLEOTIDE SEQUENCE</scope>
    <source>
        <tissue evidence="4">Spear leaf of Hainan Tall coconut</tissue>
    </source>
</reference>
<feature type="transmembrane region" description="Helical" evidence="2">
    <location>
        <begin position="447"/>
        <end position="466"/>
    </location>
</feature>
<feature type="transmembrane region" description="Helical" evidence="2">
    <location>
        <begin position="336"/>
        <end position="355"/>
    </location>
</feature>
<evidence type="ECO:0000256" key="1">
    <source>
        <dbReference type="SAM" id="MobiDB-lite"/>
    </source>
</evidence>
<accession>A0A8K0ICC3</accession>
<dbReference type="PANTHER" id="PTHR24177">
    <property type="entry name" value="CASKIN"/>
    <property type="match status" value="1"/>
</dbReference>
<sequence length="492" mass="55151">MDVEIEFQAPLTNDNDDRPKHGTDVEILGPVRSTGTPDKGDPENGVKADQNGSHNHGRYPKNYYTCFEFFKLAVKFLLIILGIGLWRVQSMKENKQKNTHAYQIMEELVRRLQAWHYGKDGRKPSATKGEAFATIPAEMPPEVGDEPKQPISPISQTIIQDERLNKLLDFYCKQIEDDSKQKPVGATAILVAAKRGVIEIVEKILEDVPLAALDLDQNEKNIVLLAVENRQPRVYELMLKRKLMKNTVFGVVDKDGNSALHWAARHSQNRPWVIPGAALQMQWEIKWYKYVLNSMAPEFFMQHNLKGETALEIFTSTHESLVKDAGKWLNNTAQSCSVVAALIATVAFASATTVPGGVNQESGFPIFEGKPAFQVFALSALVALCFSVTSLVMFLSILTSRFQERDFEKDLPVKLIVGLTTLFMSIGANLVSFCAGHFFVIEQKLKYAAYPIYAVVCLPITIFAVAQFPLYIDLIKATFAEVPERTQKLHPF</sequence>
<dbReference type="SUPFAM" id="SSF48403">
    <property type="entry name" value="Ankyrin repeat"/>
    <property type="match status" value="1"/>
</dbReference>
<name>A0A8K0ICC3_COCNU</name>
<keyword evidence="2" id="KW-1133">Transmembrane helix</keyword>
<keyword evidence="2" id="KW-0472">Membrane</keyword>
<dbReference type="Gene3D" id="1.25.40.20">
    <property type="entry name" value="Ankyrin repeat-containing domain"/>
    <property type="match status" value="1"/>
</dbReference>
<protein>
    <submittedName>
        <fullName evidence="4">Ankyrin repeat-containing protein ITN1</fullName>
    </submittedName>
</protein>
<feature type="transmembrane region" description="Helical" evidence="2">
    <location>
        <begin position="415"/>
        <end position="441"/>
    </location>
</feature>
<feature type="domain" description="PGG" evidence="3">
    <location>
        <begin position="327"/>
        <end position="439"/>
    </location>
</feature>
<feature type="compositionally biased region" description="Basic and acidic residues" evidence="1">
    <location>
        <begin position="15"/>
        <end position="24"/>
    </location>
</feature>
<dbReference type="OrthoDB" id="769595at2759"/>
<dbReference type="AlphaFoldDB" id="A0A8K0ICC3"/>
<reference evidence="4" key="2">
    <citation type="submission" date="2019-07" db="EMBL/GenBank/DDBJ databases">
        <authorList>
            <person name="Yang Y."/>
            <person name="Bocs S."/>
            <person name="Baudouin L."/>
        </authorList>
    </citation>
    <scope>NUCLEOTIDE SEQUENCE</scope>
    <source>
        <tissue evidence="4">Spear leaf of Hainan Tall coconut</tissue>
    </source>
</reference>
<feature type="transmembrane region" description="Helical" evidence="2">
    <location>
        <begin position="375"/>
        <end position="395"/>
    </location>
</feature>
<keyword evidence="5" id="KW-1185">Reference proteome</keyword>
<evidence type="ECO:0000259" key="3">
    <source>
        <dbReference type="Pfam" id="PF13962"/>
    </source>
</evidence>
<dbReference type="EMBL" id="CM017877">
    <property type="protein sequence ID" value="KAG1347718.1"/>
    <property type="molecule type" value="Genomic_DNA"/>
</dbReference>